<reference evidence="2 3" key="1">
    <citation type="submission" date="2018-02" db="EMBL/GenBank/DDBJ databases">
        <title>Draft genome sequence of Ochrobactrum oryzae found in Brazil.</title>
        <authorList>
            <person name="Cerdeira L."/>
            <person name="Andrade F."/>
            <person name="Zacariotto T."/>
            <person name="Barbosa B."/>
            <person name="Santos S."/>
            <person name="Cassetari V."/>
            <person name="Lincopan N."/>
        </authorList>
    </citation>
    <scope>NUCLEOTIDE SEQUENCE [LARGE SCALE GENOMIC DNA]</scope>
    <source>
        <strain evidence="2 3">OA447</strain>
    </source>
</reference>
<evidence type="ECO:0000313" key="3">
    <source>
        <dbReference type="Proteomes" id="UP000238493"/>
    </source>
</evidence>
<evidence type="ECO:0000256" key="1">
    <source>
        <dbReference type="SAM" id="MobiDB-lite"/>
    </source>
</evidence>
<proteinExistence type="predicted"/>
<dbReference type="AlphaFoldDB" id="A0A2S7IU22"/>
<dbReference type="Proteomes" id="UP000238493">
    <property type="component" value="Unassembled WGS sequence"/>
</dbReference>
<protein>
    <submittedName>
        <fullName evidence="2">DUF2794 domain-containing protein</fullName>
    </submittedName>
</protein>
<feature type="region of interest" description="Disordered" evidence="1">
    <location>
        <begin position="1"/>
        <end position="24"/>
    </location>
</feature>
<dbReference type="RefSeq" id="WP_146097187.1">
    <property type="nucleotide sequence ID" value="NZ_PTRC01000140.1"/>
</dbReference>
<keyword evidence="3" id="KW-1185">Reference proteome</keyword>
<organism evidence="2 3">
    <name type="scientific">Brucella oryzae</name>
    <dbReference type="NCBI Taxonomy" id="335286"/>
    <lineage>
        <taxon>Bacteria</taxon>
        <taxon>Pseudomonadati</taxon>
        <taxon>Pseudomonadota</taxon>
        <taxon>Alphaproteobacteria</taxon>
        <taxon>Hyphomicrobiales</taxon>
        <taxon>Brucellaceae</taxon>
        <taxon>Brucella/Ochrobactrum group</taxon>
        <taxon>Brucella</taxon>
    </lineage>
</organism>
<sequence>MATSSAANEYLSSPSPSSASTKVIPLDRARSAPVRFNRHELGKIMNIYGRMDASGTWSDYAIDHL</sequence>
<comment type="caution">
    <text evidence="2">The sequence shown here is derived from an EMBL/GenBank/DDBJ whole genome shotgun (WGS) entry which is preliminary data.</text>
</comment>
<feature type="compositionally biased region" description="Polar residues" evidence="1">
    <location>
        <begin position="1"/>
        <end position="11"/>
    </location>
</feature>
<name>A0A2S7IU22_9HYPH</name>
<dbReference type="InterPro" id="IPR021252">
    <property type="entry name" value="DUF2794"/>
</dbReference>
<feature type="non-terminal residue" evidence="2">
    <location>
        <position position="65"/>
    </location>
</feature>
<gene>
    <name evidence="2" type="ORF">C3731_21695</name>
</gene>
<dbReference type="EMBL" id="PTRC01000140">
    <property type="protein sequence ID" value="PQA71511.1"/>
    <property type="molecule type" value="Genomic_DNA"/>
</dbReference>
<accession>A0A2S7IU22</accession>
<evidence type="ECO:0000313" key="2">
    <source>
        <dbReference type="EMBL" id="PQA71511.1"/>
    </source>
</evidence>
<dbReference type="Pfam" id="PF10984">
    <property type="entry name" value="DUF2794"/>
    <property type="match status" value="1"/>
</dbReference>